<protein>
    <submittedName>
        <fullName evidence="2">Uncharacterized protein</fullName>
    </submittedName>
</protein>
<name>A0A1M5H6E7_9GAMM</name>
<accession>A0A1M5H6E7</accession>
<sequence>MPRKKPEVAGDRNTQPIDQPGKAWPPEAGAKSRATVFDPRLARKLASERNRVQKFESGNIELMTATGTFIRKDDYCAEIRELVPSDIDSNVSQHFKIKCTKRRRPQEETDRLARKYGIP</sequence>
<feature type="compositionally biased region" description="Basic and acidic residues" evidence="1">
    <location>
        <begin position="1"/>
        <end position="10"/>
    </location>
</feature>
<dbReference type="Proteomes" id="UP000184170">
    <property type="component" value="Unassembled WGS sequence"/>
</dbReference>
<dbReference type="EMBL" id="FQVA01000007">
    <property type="protein sequence ID" value="SHG11567.1"/>
    <property type="molecule type" value="Genomic_DNA"/>
</dbReference>
<organism evidence="2 3">
    <name type="scientific">Microbulbifer donghaiensis</name>
    <dbReference type="NCBI Taxonomy" id="494016"/>
    <lineage>
        <taxon>Bacteria</taxon>
        <taxon>Pseudomonadati</taxon>
        <taxon>Pseudomonadota</taxon>
        <taxon>Gammaproteobacteria</taxon>
        <taxon>Cellvibrionales</taxon>
        <taxon>Microbulbiferaceae</taxon>
        <taxon>Microbulbifer</taxon>
    </lineage>
</organism>
<gene>
    <name evidence="2" type="ORF">SAMN04487965_3315</name>
</gene>
<feature type="region of interest" description="Disordered" evidence="1">
    <location>
        <begin position="1"/>
        <end position="36"/>
    </location>
</feature>
<evidence type="ECO:0000313" key="3">
    <source>
        <dbReference type="Proteomes" id="UP000184170"/>
    </source>
</evidence>
<dbReference type="AlphaFoldDB" id="A0A1M5H6E7"/>
<evidence type="ECO:0000313" key="2">
    <source>
        <dbReference type="EMBL" id="SHG11567.1"/>
    </source>
</evidence>
<proteinExistence type="predicted"/>
<keyword evidence="3" id="KW-1185">Reference proteome</keyword>
<reference evidence="3" key="1">
    <citation type="submission" date="2016-11" db="EMBL/GenBank/DDBJ databases">
        <authorList>
            <person name="Varghese N."/>
            <person name="Submissions S."/>
        </authorList>
    </citation>
    <scope>NUCLEOTIDE SEQUENCE [LARGE SCALE GENOMIC DNA]</scope>
    <source>
        <strain evidence="3">CGMCC 1.7063</strain>
    </source>
</reference>
<evidence type="ECO:0000256" key="1">
    <source>
        <dbReference type="SAM" id="MobiDB-lite"/>
    </source>
</evidence>